<feature type="transmembrane region" description="Helical" evidence="3">
    <location>
        <begin position="102"/>
        <end position="122"/>
    </location>
</feature>
<keyword evidence="5" id="KW-1185">Reference proteome</keyword>
<evidence type="ECO:0000256" key="2">
    <source>
        <dbReference type="ARBA" id="ARBA00022803"/>
    </source>
</evidence>
<sequence length="630" mass="68201">MLATIAAYWIGLSGPLLFDDAANLAQIQRWLEGRAGLYEAIFGTSSGLLLRPVSMATLALNASMAGGIQPVLMKLTNLLVHLVCGGLLWQLVRLLMSRDERLAPHGTTVAGLVAALWLLHPFNASTVLYVVQRMAQLSTLFMLAGLWAYTSARLDQTAGRPRRARWKLFALFPAMLLLGLLSKENAAVLPALCLVIELAWFRGQNSGRSLRLFYTVFLAAPAIAVIAVLLWQPDRLVSAYAARDFGPWERLLTEGRVLLDYVSQTFFPQGGRMGLYHDDFVPSSGLLTPISTLFCGLAIIGVSIACWLLRRRFPGVFAGWFLFLVGHAVESTVLPLDLYYEHRNYFPMAGLLLAAVTGVGYLVRYSPGDISRWRRMATVAGLLAAVALGLATHQRARVWQSMDAIARESVAHHPDSLRARLSLATVEMQASRFAESRAQLEALSQARDPHNREIGFLGMASLDCISQGSADSALLRAAMDASLSPVTLADYQAFGLLSRVVGDTSCAGVTPSGIADAMAHALEVASDQPDTSKSKWRLRLVLAQSLAQAGRGADALTQARLAWQPGADIAVGSTLVQLAVQQGDTELARRTVVEMAARSGRFDQLALAEVARMQAYIAEATSIETATPAE</sequence>
<keyword evidence="2" id="KW-0802">TPR repeat</keyword>
<feature type="transmembrane region" description="Helical" evidence="3">
    <location>
        <begin position="345"/>
        <end position="363"/>
    </location>
</feature>
<feature type="transmembrane region" description="Helical" evidence="3">
    <location>
        <begin position="316"/>
        <end position="339"/>
    </location>
</feature>
<evidence type="ECO:0000313" key="5">
    <source>
        <dbReference type="Proteomes" id="UP001430796"/>
    </source>
</evidence>
<keyword evidence="3" id="KW-0812">Transmembrane</keyword>
<keyword evidence="3" id="KW-1133">Transmembrane helix</keyword>
<feature type="transmembrane region" description="Helical" evidence="3">
    <location>
        <begin position="286"/>
        <end position="309"/>
    </location>
</feature>
<keyword evidence="1" id="KW-0677">Repeat</keyword>
<evidence type="ECO:0000313" key="4">
    <source>
        <dbReference type="EMBL" id="MCF7222041.1"/>
    </source>
</evidence>
<name>A0ABS9HU54_9GAMM</name>
<keyword evidence="3" id="KW-0472">Membrane</keyword>
<organism evidence="4 5">
    <name type="scientific">Marilutibacter chinensis</name>
    <dbReference type="NCBI Taxonomy" id="2912247"/>
    <lineage>
        <taxon>Bacteria</taxon>
        <taxon>Pseudomonadati</taxon>
        <taxon>Pseudomonadota</taxon>
        <taxon>Gammaproteobacteria</taxon>
        <taxon>Lysobacterales</taxon>
        <taxon>Lysobacteraceae</taxon>
        <taxon>Marilutibacter</taxon>
    </lineage>
</organism>
<dbReference type="RefSeq" id="WP_237054457.1">
    <property type="nucleotide sequence ID" value="NZ_JAKJPO010000004.1"/>
</dbReference>
<dbReference type="PANTHER" id="PTHR44227">
    <property type="match status" value="1"/>
</dbReference>
<dbReference type="PANTHER" id="PTHR44227:SF3">
    <property type="entry name" value="PROTEIN O-MANNOSYL-TRANSFERASE TMTC4"/>
    <property type="match status" value="1"/>
</dbReference>
<dbReference type="EMBL" id="JAKJPO010000004">
    <property type="protein sequence ID" value="MCF7222041.1"/>
    <property type="molecule type" value="Genomic_DNA"/>
</dbReference>
<feature type="transmembrane region" description="Helical" evidence="3">
    <location>
        <begin position="164"/>
        <end position="181"/>
    </location>
</feature>
<feature type="transmembrane region" description="Helical" evidence="3">
    <location>
        <begin position="212"/>
        <end position="231"/>
    </location>
</feature>
<protein>
    <recommendedName>
        <fullName evidence="6">Tetratricopeptide repeat protein</fullName>
    </recommendedName>
</protein>
<comment type="caution">
    <text evidence="4">The sequence shown here is derived from an EMBL/GenBank/DDBJ whole genome shotgun (WGS) entry which is preliminary data.</text>
</comment>
<feature type="transmembrane region" description="Helical" evidence="3">
    <location>
        <begin position="134"/>
        <end position="152"/>
    </location>
</feature>
<reference evidence="4 5" key="1">
    <citation type="submission" date="2022-01" db="EMBL/GenBank/DDBJ databases">
        <title>Lysobacter chinensis sp. nov., a bacterium isolated from cow dung compost.</title>
        <authorList>
            <person name="Liu Y."/>
        </authorList>
    </citation>
    <scope>NUCLEOTIDE SEQUENCE [LARGE SCALE GENOMIC DNA]</scope>
    <source>
        <strain evidence="4 5">TLK-CK17</strain>
    </source>
</reference>
<proteinExistence type="predicted"/>
<evidence type="ECO:0000256" key="3">
    <source>
        <dbReference type="SAM" id="Phobius"/>
    </source>
</evidence>
<reference evidence="5" key="2">
    <citation type="submission" date="2022-01" db="EMBL/GenBank/DDBJ databases">
        <title>Lysobacter chinensis sp. nov., a bacterium isolated from cow dung compost.</title>
        <authorList>
            <person name="Zhou L.Y."/>
        </authorList>
    </citation>
    <scope>NUCLEOTIDE SEQUENCE [LARGE SCALE GENOMIC DNA]</scope>
    <source>
        <strain evidence="5">TLK-CK17</strain>
    </source>
</reference>
<feature type="transmembrane region" description="Helical" evidence="3">
    <location>
        <begin position="187"/>
        <end position="203"/>
    </location>
</feature>
<feature type="transmembrane region" description="Helical" evidence="3">
    <location>
        <begin position="375"/>
        <end position="392"/>
    </location>
</feature>
<reference evidence="4 5" key="3">
    <citation type="submission" date="2022-01" db="EMBL/GenBank/DDBJ databases">
        <authorList>
            <person name="Zhou L.Y."/>
        </authorList>
    </citation>
    <scope>NUCLEOTIDE SEQUENCE [LARGE SCALE GENOMIC DNA]</scope>
    <source>
        <strain evidence="4 5">TLK-CK17</strain>
    </source>
</reference>
<evidence type="ECO:0008006" key="6">
    <source>
        <dbReference type="Google" id="ProtNLM"/>
    </source>
</evidence>
<gene>
    <name evidence="4" type="ORF">L3V18_09635</name>
</gene>
<accession>A0ABS9HU54</accession>
<evidence type="ECO:0000256" key="1">
    <source>
        <dbReference type="ARBA" id="ARBA00022737"/>
    </source>
</evidence>
<dbReference type="Proteomes" id="UP001430796">
    <property type="component" value="Unassembled WGS sequence"/>
</dbReference>
<dbReference type="InterPro" id="IPR052346">
    <property type="entry name" value="O-mannosyl-transferase_TMTC"/>
</dbReference>